<dbReference type="InterPro" id="IPR036388">
    <property type="entry name" value="WH-like_DNA-bd_sf"/>
</dbReference>
<dbReference type="Proteomes" id="UP000223913">
    <property type="component" value="Unassembled WGS sequence"/>
</dbReference>
<reference evidence="2 3" key="1">
    <citation type="submission" date="2017-10" db="EMBL/GenBank/DDBJ databases">
        <title>The draft genome sequence of Lewinella nigricans NBRC 102662.</title>
        <authorList>
            <person name="Wang K."/>
        </authorList>
    </citation>
    <scope>NUCLEOTIDE SEQUENCE [LARGE SCALE GENOMIC DNA]</scope>
    <source>
        <strain evidence="2 3">NBRC 102662</strain>
    </source>
</reference>
<comment type="caution">
    <text evidence="2">The sequence shown here is derived from an EMBL/GenBank/DDBJ whole genome shotgun (WGS) entry which is preliminary data.</text>
</comment>
<dbReference type="RefSeq" id="WP_099151346.1">
    <property type="nucleotide sequence ID" value="NZ_PDUD01000022.1"/>
</dbReference>
<dbReference type="OrthoDB" id="982587at2"/>
<name>A0A2D0N9U6_FLAN2</name>
<dbReference type="Gene3D" id="1.10.10.10">
    <property type="entry name" value="Winged helix-like DNA-binding domain superfamily/Winged helix DNA-binding domain"/>
    <property type="match status" value="1"/>
</dbReference>
<dbReference type="EMBL" id="PDUD01000022">
    <property type="protein sequence ID" value="PHN05294.1"/>
    <property type="molecule type" value="Genomic_DNA"/>
</dbReference>
<organism evidence="2 3">
    <name type="scientific">Flavilitoribacter nigricans (strain ATCC 23147 / DSM 23189 / NBRC 102662 / NCIMB 1420 / SS-2)</name>
    <name type="common">Lewinella nigricans</name>
    <dbReference type="NCBI Taxonomy" id="1122177"/>
    <lineage>
        <taxon>Bacteria</taxon>
        <taxon>Pseudomonadati</taxon>
        <taxon>Bacteroidota</taxon>
        <taxon>Saprospiria</taxon>
        <taxon>Saprospirales</taxon>
        <taxon>Lewinellaceae</taxon>
        <taxon>Flavilitoribacter</taxon>
    </lineage>
</organism>
<proteinExistence type="predicted"/>
<dbReference type="SUPFAM" id="SSF46785">
    <property type="entry name" value="Winged helix' DNA-binding domain"/>
    <property type="match status" value="1"/>
</dbReference>
<dbReference type="InterPro" id="IPR005149">
    <property type="entry name" value="Tscrpt_reg_PadR_N"/>
</dbReference>
<evidence type="ECO:0000313" key="2">
    <source>
        <dbReference type="EMBL" id="PHN05294.1"/>
    </source>
</evidence>
<dbReference type="InterPro" id="IPR036390">
    <property type="entry name" value="WH_DNA-bd_sf"/>
</dbReference>
<dbReference type="AlphaFoldDB" id="A0A2D0N9U6"/>
<feature type="domain" description="Transcription regulator PadR N-terminal" evidence="1">
    <location>
        <begin position="22"/>
        <end position="89"/>
    </location>
</feature>
<keyword evidence="3" id="KW-1185">Reference proteome</keyword>
<evidence type="ECO:0000313" key="3">
    <source>
        <dbReference type="Proteomes" id="UP000223913"/>
    </source>
</evidence>
<gene>
    <name evidence="2" type="ORF">CRP01_17410</name>
</gene>
<sequence>MKRYKLGEFEEIVMLTVGVLHGEAYGVSIKKEIEERAGRTVSVGALQAALKRLEQKAYLSSYTGEETQERAGRPKLYYQITAEGRRALEYTRDLRNGLWADMKIVPGMKFDF</sequence>
<evidence type="ECO:0000259" key="1">
    <source>
        <dbReference type="Pfam" id="PF03551"/>
    </source>
</evidence>
<protein>
    <submittedName>
        <fullName evidence="2">PadR family transcriptional regulator</fullName>
    </submittedName>
</protein>
<accession>A0A2D0N9U6</accession>
<dbReference type="Pfam" id="PF03551">
    <property type="entry name" value="PadR"/>
    <property type="match status" value="1"/>
</dbReference>